<proteinExistence type="predicted"/>
<organism evidence="1 2">
    <name type="scientific">Brachionus plicatilis</name>
    <name type="common">Marine rotifer</name>
    <name type="synonym">Brachionus muelleri</name>
    <dbReference type="NCBI Taxonomy" id="10195"/>
    <lineage>
        <taxon>Eukaryota</taxon>
        <taxon>Metazoa</taxon>
        <taxon>Spiralia</taxon>
        <taxon>Gnathifera</taxon>
        <taxon>Rotifera</taxon>
        <taxon>Eurotatoria</taxon>
        <taxon>Monogononta</taxon>
        <taxon>Pseudotrocha</taxon>
        <taxon>Ploima</taxon>
        <taxon>Brachionidae</taxon>
        <taxon>Brachionus</taxon>
    </lineage>
</organism>
<gene>
    <name evidence="1" type="ORF">BpHYR1_053459</name>
</gene>
<dbReference type="Proteomes" id="UP000276133">
    <property type="component" value="Unassembled WGS sequence"/>
</dbReference>
<protein>
    <submittedName>
        <fullName evidence="1">Uncharacterized protein</fullName>
    </submittedName>
</protein>
<dbReference type="AlphaFoldDB" id="A0A3M7QR25"/>
<keyword evidence="2" id="KW-1185">Reference proteome</keyword>
<accession>A0A3M7QR25</accession>
<dbReference type="OrthoDB" id="8019821at2759"/>
<comment type="caution">
    <text evidence="1">The sequence shown here is derived from an EMBL/GenBank/DDBJ whole genome shotgun (WGS) entry which is preliminary data.</text>
</comment>
<dbReference type="STRING" id="10195.A0A3M7QR25"/>
<sequence length="154" mass="16999">MTKANFWNSEKFLPKTKKNSKIPKHFFPNLKLNTNYTNSNFRYSERTETRDLPLSSVDLPPDKAPKGKVPVGVRPLRVSTLSLSSLNTVNNLAILPMALTLLRIISFLAATDSPSSSTSSCSEQMFNMLTSISVTFSPTNGSDQVKTSIKLGNQ</sequence>
<evidence type="ECO:0000313" key="2">
    <source>
        <dbReference type="Proteomes" id="UP000276133"/>
    </source>
</evidence>
<dbReference type="EMBL" id="REGN01005384">
    <property type="protein sequence ID" value="RNA13531.1"/>
    <property type="molecule type" value="Genomic_DNA"/>
</dbReference>
<evidence type="ECO:0000313" key="1">
    <source>
        <dbReference type="EMBL" id="RNA13531.1"/>
    </source>
</evidence>
<name>A0A3M7QR25_BRAPC</name>
<reference evidence="1 2" key="1">
    <citation type="journal article" date="2018" name="Sci. Rep.">
        <title>Genomic signatures of local adaptation to the degree of environmental predictability in rotifers.</title>
        <authorList>
            <person name="Franch-Gras L."/>
            <person name="Hahn C."/>
            <person name="Garcia-Roger E.M."/>
            <person name="Carmona M.J."/>
            <person name="Serra M."/>
            <person name="Gomez A."/>
        </authorList>
    </citation>
    <scope>NUCLEOTIDE SEQUENCE [LARGE SCALE GENOMIC DNA]</scope>
    <source>
        <strain evidence="1">HYR1</strain>
    </source>
</reference>